<sequence>MKLLSLLQALLFTACATPSTSAQSTTNSTYYNPILPGWHSDPSCTQVNSTFFCVTSTFISFPGLPIYASADLIDWKHISHAWNRGSQLPGASRNTTGQQQGMYAATLRYHDGVFHVICTYLGLSEGNLGVIFTTTDPFDDASWSDPVTFETTQIDPDLFWDDDGTVYLTQQGIVQQSVDLSTGELSQPPQSIWNGTGGVWPEGPHLYKKDGWYYLMIAEGGTETNHSITIARSKNATGPFEAYENNPILTARGTDSYFQTVGHGDLFQDSQGNWWGVALSTRSGPEWEVYPMGRETVLYPVTWEEGEWPVLQPVQGIMSGWPLPPTTRDVPGDGPWNSDPDVYDFAAGTSIPRNLVYWRVPREGAFTVTDQGLQIVPSRGNLTGTPELTGQDGLAFIGRRQTDTLFGFGVDLLFVPQVIGQEAGVTVFLTQLNHIDLGLVLLESESGEPQLTLRFQPEAPWKDNPPVPGDGPSPVLIPVPSTWPTDEAVTLQVQTANSTHYRLSANPSGNPNAQILLGTASAELVSGGNGTFVGSLVGAYATCNGAGDGLDCPEGGNAYVRGWRYTGTGQYISVTELVPEAHV</sequence>
<gene>
    <name evidence="7" type="ORF">SCAR479_05657</name>
</gene>
<dbReference type="InterPro" id="IPR041542">
    <property type="entry name" value="GH43_C2"/>
</dbReference>
<dbReference type="Pfam" id="PF04616">
    <property type="entry name" value="Glyco_hydro_43"/>
    <property type="match status" value="1"/>
</dbReference>
<evidence type="ECO:0000256" key="2">
    <source>
        <dbReference type="ARBA" id="ARBA00022801"/>
    </source>
</evidence>
<name>A0ABR2XVA2_9PEZI</name>
<dbReference type="Gene3D" id="2.60.120.200">
    <property type="match status" value="1"/>
</dbReference>
<dbReference type="InterPro" id="IPR051795">
    <property type="entry name" value="Glycosyl_Hydrlase_43"/>
</dbReference>
<proteinExistence type="inferred from homology"/>
<dbReference type="Pfam" id="PF17851">
    <property type="entry name" value="GH43_C2"/>
    <property type="match status" value="1"/>
</dbReference>
<dbReference type="InterPro" id="IPR023296">
    <property type="entry name" value="Glyco_hydro_beta-prop_sf"/>
</dbReference>
<dbReference type="Proteomes" id="UP001465668">
    <property type="component" value="Unassembled WGS sequence"/>
</dbReference>
<dbReference type="PANTHER" id="PTHR42812">
    <property type="entry name" value="BETA-XYLOSIDASE"/>
    <property type="match status" value="1"/>
</dbReference>
<feature type="chain" id="PRO_5046892924" evidence="5">
    <location>
        <begin position="23"/>
        <end position="583"/>
    </location>
</feature>
<evidence type="ECO:0000259" key="6">
    <source>
        <dbReference type="Pfam" id="PF17851"/>
    </source>
</evidence>
<evidence type="ECO:0000313" key="7">
    <source>
        <dbReference type="EMBL" id="KAK9777609.1"/>
    </source>
</evidence>
<organism evidence="7 8">
    <name type="scientific">Seiridium cardinale</name>
    <dbReference type="NCBI Taxonomy" id="138064"/>
    <lineage>
        <taxon>Eukaryota</taxon>
        <taxon>Fungi</taxon>
        <taxon>Dikarya</taxon>
        <taxon>Ascomycota</taxon>
        <taxon>Pezizomycotina</taxon>
        <taxon>Sordariomycetes</taxon>
        <taxon>Xylariomycetidae</taxon>
        <taxon>Amphisphaeriales</taxon>
        <taxon>Sporocadaceae</taxon>
        <taxon>Seiridium</taxon>
    </lineage>
</organism>
<comment type="similarity">
    <text evidence="1 4">Belongs to the glycosyl hydrolase 43 family.</text>
</comment>
<dbReference type="Gene3D" id="2.115.10.20">
    <property type="entry name" value="Glycosyl hydrolase domain, family 43"/>
    <property type="match status" value="1"/>
</dbReference>
<dbReference type="PROSITE" id="PS51257">
    <property type="entry name" value="PROKAR_LIPOPROTEIN"/>
    <property type="match status" value="1"/>
</dbReference>
<keyword evidence="2 4" id="KW-0378">Hydrolase</keyword>
<feature type="signal peptide" evidence="5">
    <location>
        <begin position="1"/>
        <end position="22"/>
    </location>
</feature>
<comment type="caution">
    <text evidence="7">The sequence shown here is derived from an EMBL/GenBank/DDBJ whole genome shotgun (WGS) entry which is preliminary data.</text>
</comment>
<evidence type="ECO:0000256" key="1">
    <source>
        <dbReference type="ARBA" id="ARBA00009865"/>
    </source>
</evidence>
<dbReference type="EMBL" id="JARVKM010000020">
    <property type="protein sequence ID" value="KAK9777609.1"/>
    <property type="molecule type" value="Genomic_DNA"/>
</dbReference>
<dbReference type="SUPFAM" id="SSF49899">
    <property type="entry name" value="Concanavalin A-like lectins/glucanases"/>
    <property type="match status" value="1"/>
</dbReference>
<keyword evidence="8" id="KW-1185">Reference proteome</keyword>
<dbReference type="InterPro" id="IPR006710">
    <property type="entry name" value="Glyco_hydro_43"/>
</dbReference>
<accession>A0ABR2XVA2</accession>
<evidence type="ECO:0000256" key="5">
    <source>
        <dbReference type="SAM" id="SignalP"/>
    </source>
</evidence>
<dbReference type="GO" id="GO:0016787">
    <property type="term" value="F:hydrolase activity"/>
    <property type="evidence" value="ECO:0007669"/>
    <property type="project" value="UniProtKB-KW"/>
</dbReference>
<evidence type="ECO:0000256" key="3">
    <source>
        <dbReference type="ARBA" id="ARBA00023295"/>
    </source>
</evidence>
<dbReference type="SUPFAM" id="SSF75005">
    <property type="entry name" value="Arabinanase/levansucrase/invertase"/>
    <property type="match status" value="1"/>
</dbReference>
<keyword evidence="5" id="KW-0732">Signal</keyword>
<dbReference type="InterPro" id="IPR013320">
    <property type="entry name" value="ConA-like_dom_sf"/>
</dbReference>
<feature type="domain" description="Beta-xylosidase C-terminal Concanavalin A-like" evidence="6">
    <location>
        <begin position="344"/>
        <end position="548"/>
    </location>
</feature>
<keyword evidence="3 4" id="KW-0326">Glycosidase</keyword>
<evidence type="ECO:0000313" key="8">
    <source>
        <dbReference type="Proteomes" id="UP001465668"/>
    </source>
</evidence>
<dbReference type="PANTHER" id="PTHR42812:SF17">
    <property type="entry name" value="BETA-XYLOSIDASE C-TERMINAL CONCANAVALIN A-LIKE DOMAIN-CONTAINING PROTEIN-RELATED"/>
    <property type="match status" value="1"/>
</dbReference>
<evidence type="ECO:0000256" key="4">
    <source>
        <dbReference type="RuleBase" id="RU361187"/>
    </source>
</evidence>
<reference evidence="7 8" key="1">
    <citation type="submission" date="2024-02" db="EMBL/GenBank/DDBJ databases">
        <title>First draft genome assembly of two strains of Seiridium cardinale.</title>
        <authorList>
            <person name="Emiliani G."/>
            <person name="Scali E."/>
        </authorList>
    </citation>
    <scope>NUCLEOTIDE SEQUENCE [LARGE SCALE GENOMIC DNA]</scope>
    <source>
        <strain evidence="7 8">BM-138-000479</strain>
    </source>
</reference>
<protein>
    <submittedName>
        <fullName evidence="7">Glycoside hydrolase family 43 protein</fullName>
    </submittedName>
</protein>
<dbReference type="CDD" id="cd18833">
    <property type="entry name" value="GH43_PcXyl-like"/>
    <property type="match status" value="1"/>
</dbReference>